<evidence type="ECO:0000313" key="2">
    <source>
        <dbReference type="Proteomes" id="UP000316270"/>
    </source>
</evidence>
<protein>
    <recommendedName>
        <fullName evidence="3">N-acetyltransferase domain-containing protein</fullName>
    </recommendedName>
</protein>
<dbReference type="AlphaFoldDB" id="A0A517LJ71"/>
<dbReference type="Proteomes" id="UP000316270">
    <property type="component" value="Chromosome 13"/>
</dbReference>
<evidence type="ECO:0008006" key="3">
    <source>
        <dbReference type="Google" id="ProtNLM"/>
    </source>
</evidence>
<dbReference type="SUPFAM" id="SSF55729">
    <property type="entry name" value="Acyl-CoA N-acyltransferases (Nat)"/>
    <property type="match status" value="1"/>
</dbReference>
<gene>
    <name evidence="1" type="ORF">FKW77_007672</name>
</gene>
<dbReference type="EMBL" id="CP042197">
    <property type="protein sequence ID" value="QDS75683.1"/>
    <property type="molecule type" value="Genomic_DNA"/>
</dbReference>
<proteinExistence type="predicted"/>
<sequence>MANPKNFYTLLFTQSSLYMNESLESQIATLVNTSFHEIPNFTTTPRFANPSDISRELGDEGLIAIAFDPVPGADRDRPVACISAKKDALPSILIGSGADEDEAVDGKGPHFKIYGVATLASPNGYRKKGLIPLCLRALRDALPQDSVVWLETAEAANGPYWRKNGFEIVRKEMRPAGFWGAEKEFEWVALRAR</sequence>
<evidence type="ECO:0000313" key="1">
    <source>
        <dbReference type="EMBL" id="QDS75683.1"/>
    </source>
</evidence>
<accession>A0A517LJ71</accession>
<organism evidence="1 2">
    <name type="scientific">Venturia effusa</name>
    <dbReference type="NCBI Taxonomy" id="50376"/>
    <lineage>
        <taxon>Eukaryota</taxon>
        <taxon>Fungi</taxon>
        <taxon>Dikarya</taxon>
        <taxon>Ascomycota</taxon>
        <taxon>Pezizomycotina</taxon>
        <taxon>Dothideomycetes</taxon>
        <taxon>Pleosporomycetidae</taxon>
        <taxon>Venturiales</taxon>
        <taxon>Venturiaceae</taxon>
        <taxon>Venturia</taxon>
    </lineage>
</organism>
<dbReference type="OrthoDB" id="3745836at2759"/>
<dbReference type="InterPro" id="IPR016181">
    <property type="entry name" value="Acyl_CoA_acyltransferase"/>
</dbReference>
<name>A0A517LJ71_9PEZI</name>
<keyword evidence="2" id="KW-1185">Reference proteome</keyword>
<reference evidence="1 2" key="1">
    <citation type="submission" date="2019-07" db="EMBL/GenBank/DDBJ databases">
        <title>Finished genome of Venturia effusa.</title>
        <authorList>
            <person name="Young C.A."/>
            <person name="Cox M.P."/>
            <person name="Ganley A.R.D."/>
            <person name="David W.J."/>
        </authorList>
    </citation>
    <scope>NUCLEOTIDE SEQUENCE [LARGE SCALE GENOMIC DNA]</scope>
    <source>
        <strain evidence="2">albino</strain>
    </source>
</reference>